<dbReference type="EMBL" id="HBIN01015978">
    <property type="protein sequence ID" value="CAE0442006.1"/>
    <property type="molecule type" value="Transcribed_RNA"/>
</dbReference>
<organism evidence="3">
    <name type="scientific">Aplanochytrium stocchinoi</name>
    <dbReference type="NCBI Taxonomy" id="215587"/>
    <lineage>
        <taxon>Eukaryota</taxon>
        <taxon>Sar</taxon>
        <taxon>Stramenopiles</taxon>
        <taxon>Bigyra</taxon>
        <taxon>Labyrinthulomycetes</taxon>
        <taxon>Thraustochytrida</taxon>
        <taxon>Thraustochytriidae</taxon>
        <taxon>Aplanochytrium</taxon>
    </lineage>
</organism>
<accession>A0A6S8E055</accession>
<dbReference type="AlphaFoldDB" id="A0A6S8E055"/>
<name>A0A6S8E055_9STRA</name>
<sequence length="280" mass="32003">MNQVDPLKSCVPNKFYQADYSCSNIFLNTNCLDNIVEENEGDRAKELMKSIDPSRIDIKEIPVTPEDFKVWGESANRALKRMRKGYTKMYNNYSASGQNDMNNYVQFLDNVGCSEAVVLYIYLCFKHNESAFSDIISLFYTNCYNTVRKKRKKLLSVSGCNSAASRTEVEVLADCMKYRSDAENMAMLSQTKASLLESFTKLMTMDPDDEILDVEFIKSQKLELKARVLSIDEQIKHLSSGLRKENKSNDDENENEIAGVTSSVPNDDESESEYDYQYGY</sequence>
<feature type="region of interest" description="Disordered" evidence="1">
    <location>
        <begin position="240"/>
        <end position="280"/>
    </location>
</feature>
<evidence type="ECO:0000256" key="1">
    <source>
        <dbReference type="SAM" id="MobiDB-lite"/>
    </source>
</evidence>
<gene>
    <name evidence="2" type="ORF">ASTO00021_LOCUS12122</name>
    <name evidence="3" type="ORF">ASTO00021_LOCUS12123</name>
</gene>
<dbReference type="EMBL" id="HBIN01015977">
    <property type="protein sequence ID" value="CAE0442005.1"/>
    <property type="molecule type" value="Transcribed_RNA"/>
</dbReference>
<reference evidence="3" key="1">
    <citation type="submission" date="2021-01" db="EMBL/GenBank/DDBJ databases">
        <authorList>
            <person name="Corre E."/>
            <person name="Pelletier E."/>
            <person name="Niang G."/>
            <person name="Scheremetjew M."/>
            <person name="Finn R."/>
            <person name="Kale V."/>
            <person name="Holt S."/>
            <person name="Cochrane G."/>
            <person name="Meng A."/>
            <person name="Brown T."/>
            <person name="Cohen L."/>
        </authorList>
    </citation>
    <scope>NUCLEOTIDE SEQUENCE</scope>
    <source>
        <strain evidence="3">GSBS06</strain>
    </source>
</reference>
<evidence type="ECO:0000313" key="3">
    <source>
        <dbReference type="EMBL" id="CAE0442006.1"/>
    </source>
</evidence>
<protein>
    <submittedName>
        <fullName evidence="3">Uncharacterized protein</fullName>
    </submittedName>
</protein>
<proteinExistence type="predicted"/>
<evidence type="ECO:0000313" key="2">
    <source>
        <dbReference type="EMBL" id="CAE0442005.1"/>
    </source>
</evidence>